<proteinExistence type="predicted"/>
<keyword evidence="2" id="KW-1185">Reference proteome</keyword>
<organism evidence="1 2">
    <name type="scientific">Paenibacillus hexagrammi</name>
    <dbReference type="NCBI Taxonomy" id="2908839"/>
    <lineage>
        <taxon>Bacteria</taxon>
        <taxon>Bacillati</taxon>
        <taxon>Bacillota</taxon>
        <taxon>Bacilli</taxon>
        <taxon>Bacillales</taxon>
        <taxon>Paenibacillaceae</taxon>
        <taxon>Paenibacillus</taxon>
    </lineage>
</organism>
<evidence type="ECO:0000313" key="1">
    <source>
        <dbReference type="EMBL" id="UJF33004.1"/>
    </source>
</evidence>
<accession>A0ABY3SGZ7</accession>
<protein>
    <submittedName>
        <fullName evidence="1">Uncharacterized protein</fullName>
    </submittedName>
</protein>
<dbReference type="InterPro" id="IPR058870">
    <property type="entry name" value="YuzC"/>
</dbReference>
<reference evidence="1 2" key="1">
    <citation type="journal article" date="2024" name="Int. J. Syst. Evol. Microbiol.">
        <title>Paenibacillus hexagrammi sp. nov., a novel bacterium isolated from the gut content of Hexagrammos agrammus.</title>
        <authorList>
            <person name="Jung H.K."/>
            <person name="Kim D.G."/>
            <person name="Zin H."/>
            <person name="Park J."/>
            <person name="Jung H."/>
            <person name="Kim Y.O."/>
            <person name="Kong H.J."/>
            <person name="Kim J.W."/>
            <person name="Kim Y.S."/>
        </authorList>
    </citation>
    <scope>NUCLEOTIDE SEQUENCE [LARGE SCALE GENOMIC DNA]</scope>
    <source>
        <strain evidence="1 2">YPD9-1</strain>
    </source>
</reference>
<evidence type="ECO:0000313" key="2">
    <source>
        <dbReference type="Proteomes" id="UP001649230"/>
    </source>
</evidence>
<sequence>MNYPAPVYYYPFPMGVMETPLYGYYPLYADWRDFPPINTATLNQSVAAYPKLMKDASMLLSKLHDPHTAQQLMSAAQSGNHQEVDRIVASFGCNCSIATTFSPSSVKFTLNPHTAGIPCCELSMSLKWGK</sequence>
<name>A0ABY3SGZ7_9BACL</name>
<dbReference type="RefSeq" id="WP_235119346.1">
    <property type="nucleotide sequence ID" value="NZ_CP090978.1"/>
</dbReference>
<gene>
    <name evidence="1" type="ORF">L0M14_26075</name>
</gene>
<dbReference type="EMBL" id="CP090978">
    <property type="protein sequence ID" value="UJF33004.1"/>
    <property type="molecule type" value="Genomic_DNA"/>
</dbReference>
<dbReference type="Proteomes" id="UP001649230">
    <property type="component" value="Chromosome"/>
</dbReference>
<dbReference type="Pfam" id="PF26344">
    <property type="entry name" value="YuzC"/>
    <property type="match status" value="1"/>
</dbReference>